<evidence type="ECO:0000313" key="2">
    <source>
        <dbReference type="Proteomes" id="UP000053176"/>
    </source>
</evidence>
<proteinExistence type="predicted"/>
<gene>
    <name evidence="1" type="ORF">AU467_33540</name>
</gene>
<protein>
    <submittedName>
        <fullName evidence="1">Uncharacterized protein</fullName>
    </submittedName>
</protein>
<dbReference type="EMBL" id="LPWA01000165">
    <property type="protein sequence ID" value="KUM23423.1"/>
    <property type="molecule type" value="Genomic_DNA"/>
</dbReference>
<dbReference type="AlphaFoldDB" id="A0A117N1G5"/>
<evidence type="ECO:0000313" key="1">
    <source>
        <dbReference type="EMBL" id="KUM23423.1"/>
    </source>
</evidence>
<name>A0A117N1G5_RHILI</name>
<reference evidence="1 2" key="1">
    <citation type="submission" date="2015-12" db="EMBL/GenBank/DDBJ databases">
        <title>Draft genome sequence of Mesorhizobium sp. UFLA 01-765, a multitolerant efficient symbiont and plant-growth promoting strain isolated from Zn-mining soil using Leucaena leucocephala as a trap plant.</title>
        <authorList>
            <person name="Rangel W.M."/>
            <person name="Thijs S."/>
            <person name="Longatti S.M."/>
            <person name="Moreira F.M."/>
            <person name="Weyens N."/>
            <person name="Vangronsveld J."/>
            <person name="Van Hamme J.D."/>
            <person name="Bottos E.M."/>
            <person name="Rineau F."/>
        </authorList>
    </citation>
    <scope>NUCLEOTIDE SEQUENCE [LARGE SCALE GENOMIC DNA]</scope>
    <source>
        <strain evidence="1 2">UFLA 01-765</strain>
    </source>
</reference>
<dbReference type="Proteomes" id="UP000053176">
    <property type="component" value="Unassembled WGS sequence"/>
</dbReference>
<comment type="caution">
    <text evidence="1">The sequence shown here is derived from an EMBL/GenBank/DDBJ whole genome shotgun (WGS) entry which is preliminary data.</text>
</comment>
<accession>A0A117N1G5</accession>
<sequence>MLSVAGPFHTINLGERCAAIWMRIWCRDDVMIAGLVDAHKYFVRLIVAARQSGAMLAGA</sequence>
<organism evidence="1 2">
    <name type="scientific">Rhizobium loti</name>
    <name type="common">Mesorhizobium loti</name>
    <dbReference type="NCBI Taxonomy" id="381"/>
    <lineage>
        <taxon>Bacteria</taxon>
        <taxon>Pseudomonadati</taxon>
        <taxon>Pseudomonadota</taxon>
        <taxon>Alphaproteobacteria</taxon>
        <taxon>Hyphomicrobiales</taxon>
        <taxon>Phyllobacteriaceae</taxon>
        <taxon>Mesorhizobium</taxon>
    </lineage>
</organism>